<reference evidence="3" key="1">
    <citation type="submission" date="2020-06" db="EMBL/GenBank/DDBJ databases">
        <title>WGS assembly of Ceratodon purpureus strain R40.</title>
        <authorList>
            <person name="Carey S.B."/>
            <person name="Jenkins J."/>
            <person name="Shu S."/>
            <person name="Lovell J.T."/>
            <person name="Sreedasyam A."/>
            <person name="Maumus F."/>
            <person name="Tiley G.P."/>
            <person name="Fernandez-Pozo N."/>
            <person name="Barry K."/>
            <person name="Chen C."/>
            <person name="Wang M."/>
            <person name="Lipzen A."/>
            <person name="Daum C."/>
            <person name="Saski C.A."/>
            <person name="Payton A.C."/>
            <person name="Mcbreen J.C."/>
            <person name="Conrad R.E."/>
            <person name="Kollar L.M."/>
            <person name="Olsson S."/>
            <person name="Huttunen S."/>
            <person name="Landis J.B."/>
            <person name="Wickett N.J."/>
            <person name="Johnson M.G."/>
            <person name="Rensing S.A."/>
            <person name="Grimwood J."/>
            <person name="Schmutz J."/>
            <person name="Mcdaniel S.F."/>
        </authorList>
    </citation>
    <scope>NUCLEOTIDE SEQUENCE</scope>
    <source>
        <strain evidence="3">R40</strain>
    </source>
</reference>
<dbReference type="Gene3D" id="1.20.1280.50">
    <property type="match status" value="1"/>
</dbReference>
<dbReference type="EMBL" id="CM026429">
    <property type="protein sequence ID" value="KAG0563066.1"/>
    <property type="molecule type" value="Genomic_DNA"/>
</dbReference>
<dbReference type="SUPFAM" id="SSF50965">
    <property type="entry name" value="Galactose oxidase, central domain"/>
    <property type="match status" value="1"/>
</dbReference>
<dbReference type="InterPro" id="IPR011043">
    <property type="entry name" value="Gal_Oxase/kelch_b-propeller"/>
</dbReference>
<dbReference type="AlphaFoldDB" id="A0A8T0GTR1"/>
<evidence type="ECO:0000313" key="3">
    <source>
        <dbReference type="EMBL" id="KAG0563066.1"/>
    </source>
</evidence>
<dbReference type="InterPro" id="IPR001810">
    <property type="entry name" value="F-box_dom"/>
</dbReference>
<dbReference type="Gene3D" id="2.120.10.80">
    <property type="entry name" value="Kelch-type beta propeller"/>
    <property type="match status" value="1"/>
</dbReference>
<feature type="compositionally biased region" description="Acidic residues" evidence="1">
    <location>
        <begin position="377"/>
        <end position="394"/>
    </location>
</feature>
<feature type="non-terminal residue" evidence="3">
    <location>
        <position position="400"/>
    </location>
</feature>
<keyword evidence="4" id="KW-1185">Reference proteome</keyword>
<proteinExistence type="predicted"/>
<accession>A0A8T0GTR1</accession>
<name>A0A8T0GTR1_CERPU</name>
<dbReference type="Proteomes" id="UP000822688">
    <property type="component" value="Chromosome 8"/>
</dbReference>
<dbReference type="PANTHER" id="PTHR31672">
    <property type="entry name" value="BNACNNG10540D PROTEIN"/>
    <property type="match status" value="1"/>
</dbReference>
<organism evidence="3 4">
    <name type="scientific">Ceratodon purpureus</name>
    <name type="common">Fire moss</name>
    <name type="synonym">Dicranum purpureum</name>
    <dbReference type="NCBI Taxonomy" id="3225"/>
    <lineage>
        <taxon>Eukaryota</taxon>
        <taxon>Viridiplantae</taxon>
        <taxon>Streptophyta</taxon>
        <taxon>Embryophyta</taxon>
        <taxon>Bryophyta</taxon>
        <taxon>Bryophytina</taxon>
        <taxon>Bryopsida</taxon>
        <taxon>Dicranidae</taxon>
        <taxon>Pseudoditrichales</taxon>
        <taxon>Ditrichaceae</taxon>
        <taxon>Ceratodon</taxon>
    </lineage>
</organism>
<sequence>MDIKISKRSRVSKDNGIELDAGVWGQLQHHIQLEDVYQKLPFEELFRLRLVCKAWNHAAKQRLEPKPFFVIMPHGEYDYGNDTEYLNGVVCYDVASKKYSFKRQRFPIPYTYTTDPFEVEGLIFCDHPDNLKQQGVFNIHNKTWHVVPPAPKESEYRSAIGMMVDTSKRPYSFKLVVGSLDTETQIYDSQSRLWTTTSSRLKQLAKPAMGRRLLYQIVNCMCHNGSVYISAGCEILLMYSMERDTWTIMDFPEVLGSVEDGCDVHTLGVWEGRIFTTREDCRERNVTVWELVDPIREEWAKYVVISGANYNMLNECPSGYENLRVYPCFCNGYLLLYNWHYTNCRSYAMGMLNLATHEWEKVHFPSRTMAIQKVAEEDSDMEEWHEAEEEDSDIEGGREK</sequence>
<dbReference type="PANTHER" id="PTHR31672:SF2">
    <property type="entry name" value="F-BOX DOMAIN-CONTAINING PROTEIN"/>
    <property type="match status" value="1"/>
</dbReference>
<dbReference type="Pfam" id="PF00646">
    <property type="entry name" value="F-box"/>
    <property type="match status" value="1"/>
</dbReference>
<evidence type="ECO:0000313" key="4">
    <source>
        <dbReference type="Proteomes" id="UP000822688"/>
    </source>
</evidence>
<dbReference type="InterPro" id="IPR050796">
    <property type="entry name" value="SCF_F-box_component"/>
</dbReference>
<gene>
    <name evidence="3" type="ORF">KC19_8G002400</name>
</gene>
<evidence type="ECO:0000259" key="2">
    <source>
        <dbReference type="Pfam" id="PF00646"/>
    </source>
</evidence>
<feature type="domain" description="F-box" evidence="2">
    <location>
        <begin position="33"/>
        <end position="60"/>
    </location>
</feature>
<protein>
    <recommendedName>
        <fullName evidence="2">F-box domain-containing protein</fullName>
    </recommendedName>
</protein>
<dbReference type="InterPro" id="IPR015915">
    <property type="entry name" value="Kelch-typ_b-propeller"/>
</dbReference>
<dbReference type="InterPro" id="IPR036047">
    <property type="entry name" value="F-box-like_dom_sf"/>
</dbReference>
<feature type="region of interest" description="Disordered" evidence="1">
    <location>
        <begin position="376"/>
        <end position="400"/>
    </location>
</feature>
<dbReference type="SUPFAM" id="SSF81383">
    <property type="entry name" value="F-box domain"/>
    <property type="match status" value="1"/>
</dbReference>
<comment type="caution">
    <text evidence="3">The sequence shown here is derived from an EMBL/GenBank/DDBJ whole genome shotgun (WGS) entry which is preliminary data.</text>
</comment>
<evidence type="ECO:0000256" key="1">
    <source>
        <dbReference type="SAM" id="MobiDB-lite"/>
    </source>
</evidence>